<gene>
    <name evidence="4" type="ORF">G3I59_44035</name>
    <name evidence="5" type="ORF">SAMN05421854_106379</name>
</gene>
<dbReference type="RefSeq" id="WP_093574746.1">
    <property type="nucleotide sequence ID" value="NZ_FOWC01000006.1"/>
</dbReference>
<dbReference type="PROSITE" id="PS51257">
    <property type="entry name" value="PROKAR_LIPOPROTEIN"/>
    <property type="match status" value="1"/>
</dbReference>
<evidence type="ECO:0000313" key="4">
    <source>
        <dbReference type="EMBL" id="NEC62393.1"/>
    </source>
</evidence>
<reference evidence="5 6" key="1">
    <citation type="submission" date="2016-10" db="EMBL/GenBank/DDBJ databases">
        <authorList>
            <person name="de Groot N.N."/>
        </authorList>
    </citation>
    <scope>NUCLEOTIDE SEQUENCE [LARGE SCALE GENOMIC DNA]</scope>
    <source>
        <strain evidence="5 6">DSM 44637</strain>
    </source>
</reference>
<dbReference type="STRING" id="112413.SAMN05421854_106379"/>
<keyword evidence="1 2" id="KW-0732">Signal</keyword>
<dbReference type="PANTHER" id="PTHR35936">
    <property type="entry name" value="MEMBRANE-BOUND LYTIC MUREIN TRANSGLYCOSYLASE F"/>
    <property type="match status" value="1"/>
</dbReference>
<name>A0A1I5SME1_9PSEU</name>
<sequence length="311" mass="32447">MRTLLRPAPARRTLAAGVVCACLAAACANPDDGAEGSVGQHTQDLLSGVVRDPAIAAMVPPDIARRGSVAAAVNPSSPPVKFIDGSGRITGFTPQLVAAAGKMMGLDVTMQQTSFDALIPGLEAGRFDLVLSINDLASRREKTDFIDYLQTGTAILGSAGLPRDKLTPATLCGLSVGYVRGNVQQNLVAAASRDCVKGGGKPVSGSAFQDINAAILAVQSGQMDTAWGDAPSISYNAEKNPTGYKVLYREISGPYGVGVSKQQHALRDALRAALVKCVRDGIYQRLLKDYGLTDYALAEMPLNTGPADDSQ</sequence>
<dbReference type="Gene3D" id="3.40.190.10">
    <property type="entry name" value="Periplasmic binding protein-like II"/>
    <property type="match status" value="2"/>
</dbReference>
<dbReference type="PANTHER" id="PTHR35936:SF17">
    <property type="entry name" value="ARGININE-BINDING EXTRACELLULAR PROTEIN ARTP"/>
    <property type="match status" value="1"/>
</dbReference>
<dbReference type="EMBL" id="JAAGNC010000212">
    <property type="protein sequence ID" value="NEC62393.1"/>
    <property type="molecule type" value="Genomic_DNA"/>
</dbReference>
<feature type="domain" description="Solute-binding protein family 3/N-terminal" evidence="3">
    <location>
        <begin position="68"/>
        <end position="294"/>
    </location>
</feature>
<dbReference type="CDD" id="cd01004">
    <property type="entry name" value="PBP2_MidA_like"/>
    <property type="match status" value="1"/>
</dbReference>
<evidence type="ECO:0000256" key="2">
    <source>
        <dbReference type="SAM" id="SignalP"/>
    </source>
</evidence>
<dbReference type="Pfam" id="PF00497">
    <property type="entry name" value="SBP_bac_3"/>
    <property type="match status" value="1"/>
</dbReference>
<dbReference type="EMBL" id="FOWC01000006">
    <property type="protein sequence ID" value="SFP71920.1"/>
    <property type="molecule type" value="Genomic_DNA"/>
</dbReference>
<reference evidence="4 7" key="2">
    <citation type="submission" date="2020-01" db="EMBL/GenBank/DDBJ databases">
        <title>Insect and environment-associated Actinomycetes.</title>
        <authorList>
            <person name="Currrie C."/>
            <person name="Chevrette M."/>
            <person name="Carlson C."/>
            <person name="Stubbendieck R."/>
            <person name="Wendt-Pienkowski E."/>
        </authorList>
    </citation>
    <scope>NUCLEOTIDE SEQUENCE [LARGE SCALE GENOMIC DNA]</scope>
    <source>
        <strain evidence="4 7">SID8386</strain>
    </source>
</reference>
<dbReference type="Proteomes" id="UP000470404">
    <property type="component" value="Unassembled WGS sequence"/>
</dbReference>
<feature type="signal peptide" evidence="2">
    <location>
        <begin position="1"/>
        <end position="30"/>
    </location>
</feature>
<dbReference type="SMART" id="SM00062">
    <property type="entry name" value="PBPb"/>
    <property type="match status" value="1"/>
</dbReference>
<dbReference type="Proteomes" id="UP000199137">
    <property type="component" value="Unassembled WGS sequence"/>
</dbReference>
<keyword evidence="7" id="KW-1185">Reference proteome</keyword>
<evidence type="ECO:0000313" key="7">
    <source>
        <dbReference type="Proteomes" id="UP000470404"/>
    </source>
</evidence>
<feature type="chain" id="PRO_5044058622" evidence="2">
    <location>
        <begin position="31"/>
        <end position="311"/>
    </location>
</feature>
<dbReference type="OrthoDB" id="9768183at2"/>
<dbReference type="InterPro" id="IPR001638">
    <property type="entry name" value="Solute-binding_3/MltF_N"/>
</dbReference>
<dbReference type="AlphaFoldDB" id="A0A1I5SME1"/>
<evidence type="ECO:0000313" key="6">
    <source>
        <dbReference type="Proteomes" id="UP000199137"/>
    </source>
</evidence>
<organism evidence="5 6">
    <name type="scientific">Amycolatopsis rubida</name>
    <dbReference type="NCBI Taxonomy" id="112413"/>
    <lineage>
        <taxon>Bacteria</taxon>
        <taxon>Bacillati</taxon>
        <taxon>Actinomycetota</taxon>
        <taxon>Actinomycetes</taxon>
        <taxon>Pseudonocardiales</taxon>
        <taxon>Pseudonocardiaceae</taxon>
        <taxon>Amycolatopsis</taxon>
    </lineage>
</organism>
<proteinExistence type="predicted"/>
<evidence type="ECO:0000256" key="1">
    <source>
        <dbReference type="ARBA" id="ARBA00022729"/>
    </source>
</evidence>
<protein>
    <submittedName>
        <fullName evidence="4">ABC transporter substrate-binding protein</fullName>
    </submittedName>
    <submittedName>
        <fullName evidence="5">Polar amino acid transport system substrate-binding protein</fullName>
    </submittedName>
</protein>
<accession>A0A1I5SME1</accession>
<dbReference type="SUPFAM" id="SSF53850">
    <property type="entry name" value="Periplasmic binding protein-like II"/>
    <property type="match status" value="1"/>
</dbReference>
<evidence type="ECO:0000259" key="3">
    <source>
        <dbReference type="SMART" id="SM00062"/>
    </source>
</evidence>
<evidence type="ECO:0000313" key="5">
    <source>
        <dbReference type="EMBL" id="SFP71920.1"/>
    </source>
</evidence>